<dbReference type="PANTHER" id="PTHR31126">
    <property type="entry name" value="TYROSINE-PROTEIN PHOSPHATASE"/>
    <property type="match status" value="1"/>
</dbReference>
<organism evidence="3 4">
    <name type="scientific">Brachybacterium huguangmaarense</name>
    <dbReference type="NCBI Taxonomy" id="1652028"/>
    <lineage>
        <taxon>Bacteria</taxon>
        <taxon>Bacillati</taxon>
        <taxon>Actinomycetota</taxon>
        <taxon>Actinomycetes</taxon>
        <taxon>Micrococcales</taxon>
        <taxon>Dermabacteraceae</taxon>
        <taxon>Brachybacterium</taxon>
    </lineage>
</organism>
<dbReference type="Gene3D" id="3.90.190.10">
    <property type="entry name" value="Protein tyrosine phosphatase superfamily"/>
    <property type="match status" value="1"/>
</dbReference>
<feature type="region of interest" description="Disordered" evidence="2">
    <location>
        <begin position="1"/>
        <end position="28"/>
    </location>
</feature>
<evidence type="ECO:0000256" key="1">
    <source>
        <dbReference type="ARBA" id="ARBA00009580"/>
    </source>
</evidence>
<evidence type="ECO:0000313" key="3">
    <source>
        <dbReference type="EMBL" id="UYG16083.1"/>
    </source>
</evidence>
<proteinExistence type="inferred from homology"/>
<name>A0ABY6FYR4_9MICO</name>
<evidence type="ECO:0000313" key="4">
    <source>
        <dbReference type="Proteomes" id="UP001164305"/>
    </source>
</evidence>
<dbReference type="Pfam" id="PF13350">
    <property type="entry name" value="Y_phosphatase3"/>
    <property type="match status" value="1"/>
</dbReference>
<evidence type="ECO:0000256" key="2">
    <source>
        <dbReference type="SAM" id="MobiDB-lite"/>
    </source>
</evidence>
<dbReference type="SUPFAM" id="SSF52799">
    <property type="entry name" value="(Phosphotyrosine protein) phosphatases II"/>
    <property type="match status" value="1"/>
</dbReference>
<dbReference type="Proteomes" id="UP001164305">
    <property type="component" value="Chromosome"/>
</dbReference>
<gene>
    <name evidence="3" type="ORF">BRM3_10680</name>
</gene>
<comment type="similarity">
    <text evidence="1">Belongs to the protein-tyrosine phosphatase family.</text>
</comment>
<dbReference type="InterPro" id="IPR016130">
    <property type="entry name" value="Tyr_Pase_AS"/>
</dbReference>
<dbReference type="PROSITE" id="PS00383">
    <property type="entry name" value="TYR_PHOSPHATASE_1"/>
    <property type="match status" value="1"/>
</dbReference>
<keyword evidence="4" id="KW-1185">Reference proteome</keyword>
<accession>A0ABY6FYR4</accession>
<dbReference type="RefSeq" id="WP_263593296.1">
    <property type="nucleotide sequence ID" value="NZ_CP107020.1"/>
</dbReference>
<dbReference type="PANTHER" id="PTHR31126:SF1">
    <property type="entry name" value="TYROSINE SPECIFIC PROTEIN PHOSPHATASES DOMAIN-CONTAINING PROTEIN"/>
    <property type="match status" value="1"/>
</dbReference>
<feature type="compositionally biased region" description="Polar residues" evidence="2">
    <location>
        <begin position="1"/>
        <end position="10"/>
    </location>
</feature>
<protein>
    <submittedName>
        <fullName evidence="3">Tyrosine-protein phosphatase</fullName>
    </submittedName>
</protein>
<dbReference type="InterPro" id="IPR026893">
    <property type="entry name" value="Tyr/Ser_Pase_IphP-type"/>
</dbReference>
<sequence length="267" mass="29214">MPTSQPTTPVIPTLPNLRDLGGKSTGDGRRVRPGILFRSVDLSRLDEDGTAAVVGLGIRTVYDLRTAQESEQRPDRVPEGMRRVELDVLADASDNAAAQLGPVVEDPKQAERILSAGGAARVFRDAYRDLVSLPSARRSYRGLFRGLLDDGREPALFHCTTGKDRTGWGAASLLLALGVDEDEVRADYLRTNDDLLPALRPLFDRFEQAVGDPELLEPVLGVREEYLDTALDEARARFDGIDGYVRDGLGLSDDEIDRLGETLLEDA</sequence>
<dbReference type="EMBL" id="CP107020">
    <property type="protein sequence ID" value="UYG16083.1"/>
    <property type="molecule type" value="Genomic_DNA"/>
</dbReference>
<reference evidence="3" key="1">
    <citation type="submission" date="2022-10" db="EMBL/GenBank/DDBJ databases">
        <title>Whole-Genome Sequencing of Brachybacterium huguangmaarense BRM-3, Isolated from Betula schmidtii.</title>
        <authorList>
            <person name="Haam D."/>
        </authorList>
    </citation>
    <scope>NUCLEOTIDE SEQUENCE</scope>
    <source>
        <strain evidence="3">BRM-3</strain>
    </source>
</reference>
<dbReference type="InterPro" id="IPR029021">
    <property type="entry name" value="Prot-tyrosine_phosphatase-like"/>
</dbReference>